<comment type="caution">
    <text evidence="1">The sequence shown here is derived from an EMBL/GenBank/DDBJ whole genome shotgun (WGS) entry which is preliminary data.</text>
</comment>
<dbReference type="AlphaFoldDB" id="A0A3M0MA42"/>
<evidence type="ECO:0000313" key="1">
    <source>
        <dbReference type="EMBL" id="RMC34165.1"/>
    </source>
</evidence>
<reference evidence="1 2" key="1">
    <citation type="submission" date="2018-07" db="EMBL/GenBank/DDBJ databases">
        <authorList>
            <person name="Zhang Y."/>
            <person name="Wang L."/>
            <person name="Ma S."/>
        </authorList>
    </citation>
    <scope>NUCLEOTIDE SEQUENCE [LARGE SCALE GENOMIC DNA]</scope>
    <source>
        <strain evidence="1 2">4-2</strain>
    </source>
</reference>
<dbReference type="EMBL" id="QOKZ01000005">
    <property type="protein sequence ID" value="RMC34165.1"/>
    <property type="molecule type" value="Genomic_DNA"/>
</dbReference>
<keyword evidence="2" id="KW-1185">Reference proteome</keyword>
<gene>
    <name evidence="1" type="ORF">C9E81_13375</name>
</gene>
<organism evidence="1 2">
    <name type="scientific">Paracoccus alkanivorans</name>
    <dbReference type="NCBI Taxonomy" id="2116655"/>
    <lineage>
        <taxon>Bacteria</taxon>
        <taxon>Pseudomonadati</taxon>
        <taxon>Pseudomonadota</taxon>
        <taxon>Alphaproteobacteria</taxon>
        <taxon>Rhodobacterales</taxon>
        <taxon>Paracoccaceae</taxon>
        <taxon>Paracoccus</taxon>
    </lineage>
</organism>
<proteinExistence type="predicted"/>
<dbReference type="Proteomes" id="UP000273516">
    <property type="component" value="Unassembled WGS sequence"/>
</dbReference>
<accession>A0A3M0MA42</accession>
<evidence type="ECO:0000313" key="2">
    <source>
        <dbReference type="Proteomes" id="UP000273516"/>
    </source>
</evidence>
<protein>
    <submittedName>
        <fullName evidence="1">Uncharacterized protein</fullName>
    </submittedName>
</protein>
<name>A0A3M0MA42_9RHOB</name>
<sequence>MDDFYTARSSTKPPLPWTNFAPPFSRSLLEGASGVVEHGGRNRPGIDEEQVKELINRNRLDVR</sequence>